<protein>
    <submittedName>
        <fullName evidence="1">Uncharacterized protein</fullName>
    </submittedName>
</protein>
<accession>A0ACB9L1N6</accession>
<evidence type="ECO:0000313" key="2">
    <source>
        <dbReference type="Proteomes" id="UP001057402"/>
    </source>
</evidence>
<proteinExistence type="predicted"/>
<organism evidence="1 2">
    <name type="scientific">Melastoma candidum</name>
    <dbReference type="NCBI Taxonomy" id="119954"/>
    <lineage>
        <taxon>Eukaryota</taxon>
        <taxon>Viridiplantae</taxon>
        <taxon>Streptophyta</taxon>
        <taxon>Embryophyta</taxon>
        <taxon>Tracheophyta</taxon>
        <taxon>Spermatophyta</taxon>
        <taxon>Magnoliopsida</taxon>
        <taxon>eudicotyledons</taxon>
        <taxon>Gunneridae</taxon>
        <taxon>Pentapetalae</taxon>
        <taxon>rosids</taxon>
        <taxon>malvids</taxon>
        <taxon>Myrtales</taxon>
        <taxon>Melastomataceae</taxon>
        <taxon>Melastomatoideae</taxon>
        <taxon>Melastomateae</taxon>
        <taxon>Melastoma</taxon>
    </lineage>
</organism>
<sequence length="866" mass="95593">MPERRERLSDVSFIRFLRLLKESTLTEHRKSVSAVHCIGVKIGVLAHLPISTSFLVSYSRASDPRASLAFFHETPEKDLVLCNAMMSALVENCCFREAQEFFMDRVRNNQGFDSTSLLIVLSSSARTGQLVAGRVLHGLALRSGLESDLSFGNVLIDFYAKCGNLTAAECCFQWMQCRDTITWNTIITGCLYNNEPDMCLVYFHERCLYGDMGDVVSLSSAISAASCLAEASLGQALHGLVIKVGIMDTPSTSVANSLVTMYSICGDCDAAENVFKGVAVHMDVVSWNAIIDGYATNRKISEAFNLVHWMLLSETLRPDKITLLNLVSACADEMLLSEGKALHGIVARRGLNSDLLLTNGLMDMYMRCHCVDKAEILFDLITQKDLVSWNTMICGYSWNGLIKPALMMYKRMLILNSGHNVTSLLAVLPSCYSSEYLRFGESVHCLQVKIGMSQSLAVDFLMHMYIGSGNVAAAFLLLSRNLSHGDVSCWNTFIAGCTKNYYFGEALEAFKLMMRQRDTCFNSVTLGHAILAAGNLNLGLLGKCIHGVAMRTPVGCETRVLNALVTMYGRCEDIGSARLVFSSDPNTNLCSWNCMISVLCQNKFATEAIELFRHLDFLPDEITLTSILSACSELSFGRRGMEIHARAFRLGFCENSFISTALIDMYSNCGMLDSATSVFRTSRSKSVTTWNSMIGAYGFHGHGNEAIEVFKNMLDIGMKATGGTLVSLLTACSHSGLVAEGVWYYVNMSAKYGVECVTEHWVCVVDMLGRSGRLSEAYEMIKKMDKADPGVWGALLSSCRIHGKLDMAREVAEVLFNLDPVNSGYYISLYNMYVADGRWEDAVELREELQAKRLGKPIACSVIDVV</sequence>
<keyword evidence="2" id="KW-1185">Reference proteome</keyword>
<dbReference type="EMBL" id="CM042891">
    <property type="protein sequence ID" value="KAI4303453.1"/>
    <property type="molecule type" value="Genomic_DNA"/>
</dbReference>
<evidence type="ECO:0000313" key="1">
    <source>
        <dbReference type="EMBL" id="KAI4303453.1"/>
    </source>
</evidence>
<reference evidence="2" key="1">
    <citation type="journal article" date="2023" name="Front. Plant Sci.">
        <title>Chromosomal-level genome assembly of Melastoma candidum provides insights into trichome evolution.</title>
        <authorList>
            <person name="Zhong Y."/>
            <person name="Wu W."/>
            <person name="Sun C."/>
            <person name="Zou P."/>
            <person name="Liu Y."/>
            <person name="Dai S."/>
            <person name="Zhou R."/>
        </authorList>
    </citation>
    <scope>NUCLEOTIDE SEQUENCE [LARGE SCALE GENOMIC DNA]</scope>
</reference>
<gene>
    <name evidence="1" type="ORF">MLD38_039081</name>
</gene>
<dbReference type="Proteomes" id="UP001057402">
    <property type="component" value="Chromosome 12"/>
</dbReference>
<name>A0ACB9L1N6_9MYRT</name>
<comment type="caution">
    <text evidence="1">The sequence shown here is derived from an EMBL/GenBank/DDBJ whole genome shotgun (WGS) entry which is preliminary data.</text>
</comment>